<organism evidence="1 2">
    <name type="scientific">Meiothermus taiwanensis</name>
    <dbReference type="NCBI Taxonomy" id="172827"/>
    <lineage>
        <taxon>Bacteria</taxon>
        <taxon>Thermotogati</taxon>
        <taxon>Deinococcota</taxon>
        <taxon>Deinococci</taxon>
        <taxon>Thermales</taxon>
        <taxon>Thermaceae</taxon>
        <taxon>Meiothermus</taxon>
    </lineage>
</organism>
<reference evidence="1 2" key="1">
    <citation type="submission" date="2018-08" db="EMBL/GenBank/DDBJ databases">
        <title>Meiothermus cateniformans JCM 15151 genome sequencing project.</title>
        <authorList>
            <person name="Da Costa M.S."/>
            <person name="Albuquerque L."/>
            <person name="Raposo P."/>
            <person name="Froufe H.J.C."/>
            <person name="Barroso C.S."/>
            <person name="Egas C."/>
        </authorList>
    </citation>
    <scope>NUCLEOTIDE SEQUENCE [LARGE SCALE GENOMIC DNA]</scope>
    <source>
        <strain evidence="1 2">JCM 15151</strain>
    </source>
</reference>
<dbReference type="Proteomes" id="UP000266089">
    <property type="component" value="Unassembled WGS sequence"/>
</dbReference>
<sequence>MKKIFFKLLALLVGRLLARRFGYGRPYYPAHYDPHYRGGFFKPYKYRRKKSWRKKLLDWLD</sequence>
<evidence type="ECO:0000313" key="1">
    <source>
        <dbReference type="EMBL" id="RIH76273.1"/>
    </source>
</evidence>
<dbReference type="AlphaFoldDB" id="A0A399DY06"/>
<accession>A0A399DY06</accession>
<protein>
    <submittedName>
        <fullName evidence="1">Uncharacterized protein</fullName>
    </submittedName>
</protein>
<gene>
    <name evidence="1" type="ORF">Mcate_01822</name>
</gene>
<comment type="caution">
    <text evidence="1">The sequence shown here is derived from an EMBL/GenBank/DDBJ whole genome shotgun (WGS) entry which is preliminary data.</text>
</comment>
<dbReference type="EMBL" id="QWKX01000046">
    <property type="protein sequence ID" value="RIH76273.1"/>
    <property type="molecule type" value="Genomic_DNA"/>
</dbReference>
<proteinExistence type="predicted"/>
<name>A0A399DY06_9DEIN</name>
<dbReference type="RefSeq" id="WP_119361686.1">
    <property type="nucleotide sequence ID" value="NZ_JBHSXZ010000066.1"/>
</dbReference>
<evidence type="ECO:0000313" key="2">
    <source>
        <dbReference type="Proteomes" id="UP000266089"/>
    </source>
</evidence>